<name>A0A0A9DF92_ARUDO</name>
<proteinExistence type="predicted"/>
<evidence type="ECO:0000313" key="1">
    <source>
        <dbReference type="EMBL" id="JAD82422.1"/>
    </source>
</evidence>
<protein>
    <submittedName>
        <fullName evidence="1">Uncharacterized protein</fullName>
    </submittedName>
</protein>
<dbReference type="EMBL" id="GBRH01215473">
    <property type="protein sequence ID" value="JAD82422.1"/>
    <property type="molecule type" value="Transcribed_RNA"/>
</dbReference>
<dbReference type="AlphaFoldDB" id="A0A0A9DF92"/>
<sequence length="159" mass="17623">MCFCRRFVEAVSGQQAELDAAQAGAVANNVVMAWIASTRPAMAAPVAHAMRQTPDPRVAQRSIRRLRRTLRRCRSRWFLRPTKLRCTPWNPAAGAGNGLGIWSNRRKASKAQSQCGAASGGACGISARRSEMGPYSARARRSARRRERQSIDAWCVLRR</sequence>
<accession>A0A0A9DF92</accession>
<reference evidence="1" key="2">
    <citation type="journal article" date="2015" name="Data Brief">
        <title>Shoot transcriptome of the giant reed, Arundo donax.</title>
        <authorList>
            <person name="Barrero R.A."/>
            <person name="Guerrero F.D."/>
            <person name="Moolhuijzen P."/>
            <person name="Goolsby J.A."/>
            <person name="Tidwell J."/>
            <person name="Bellgard S.E."/>
            <person name="Bellgard M.I."/>
        </authorList>
    </citation>
    <scope>NUCLEOTIDE SEQUENCE</scope>
    <source>
        <tissue evidence="1">Shoot tissue taken approximately 20 cm above the soil surface</tissue>
    </source>
</reference>
<organism evidence="1">
    <name type="scientific">Arundo donax</name>
    <name type="common">Giant reed</name>
    <name type="synonym">Donax arundinaceus</name>
    <dbReference type="NCBI Taxonomy" id="35708"/>
    <lineage>
        <taxon>Eukaryota</taxon>
        <taxon>Viridiplantae</taxon>
        <taxon>Streptophyta</taxon>
        <taxon>Embryophyta</taxon>
        <taxon>Tracheophyta</taxon>
        <taxon>Spermatophyta</taxon>
        <taxon>Magnoliopsida</taxon>
        <taxon>Liliopsida</taxon>
        <taxon>Poales</taxon>
        <taxon>Poaceae</taxon>
        <taxon>PACMAD clade</taxon>
        <taxon>Arundinoideae</taxon>
        <taxon>Arundineae</taxon>
        <taxon>Arundo</taxon>
    </lineage>
</organism>
<reference evidence="1" key="1">
    <citation type="submission" date="2014-09" db="EMBL/GenBank/DDBJ databases">
        <authorList>
            <person name="Magalhaes I.L.F."/>
            <person name="Oliveira U."/>
            <person name="Santos F.R."/>
            <person name="Vidigal T.H.D.A."/>
            <person name="Brescovit A.D."/>
            <person name="Santos A.J."/>
        </authorList>
    </citation>
    <scope>NUCLEOTIDE SEQUENCE</scope>
    <source>
        <tissue evidence="1">Shoot tissue taken approximately 20 cm above the soil surface</tissue>
    </source>
</reference>